<dbReference type="AlphaFoldDB" id="A0A6F9EB23"/>
<evidence type="ECO:0000259" key="2">
    <source>
        <dbReference type="Pfam" id="PF20789"/>
    </source>
</evidence>
<feature type="domain" description="Acyl-CoA thioesterase-like C-terminal" evidence="2">
    <location>
        <begin position="140"/>
        <end position="263"/>
    </location>
</feature>
<name>A0A6F9EB23_9BACL</name>
<dbReference type="EMBL" id="LR792683">
    <property type="protein sequence ID" value="CAB3394090.1"/>
    <property type="molecule type" value="Genomic_DNA"/>
</dbReference>
<dbReference type="RefSeq" id="WP_197945608.1">
    <property type="nucleotide sequence ID" value="NZ_CP047971.1"/>
</dbReference>
<protein>
    <recommendedName>
        <fullName evidence="5">Thioesterase family protein</fullName>
    </recommendedName>
</protein>
<dbReference type="InterPro" id="IPR029069">
    <property type="entry name" value="HotDog_dom_sf"/>
</dbReference>
<dbReference type="Pfam" id="PF13622">
    <property type="entry name" value="4HBT_3"/>
    <property type="match status" value="1"/>
</dbReference>
<evidence type="ECO:0000259" key="1">
    <source>
        <dbReference type="Pfam" id="PF13622"/>
    </source>
</evidence>
<proteinExistence type="predicted"/>
<dbReference type="SUPFAM" id="SSF54637">
    <property type="entry name" value="Thioesterase/thiol ester dehydrase-isomerase"/>
    <property type="match status" value="1"/>
</dbReference>
<dbReference type="InterPro" id="IPR042171">
    <property type="entry name" value="Acyl-CoA_hotdog"/>
</dbReference>
<evidence type="ECO:0008006" key="5">
    <source>
        <dbReference type="Google" id="ProtNLM"/>
    </source>
</evidence>
<dbReference type="Proteomes" id="UP000502196">
    <property type="component" value="Chromosome"/>
</dbReference>
<accession>A0A6F9EB23</accession>
<reference evidence="3 4" key="1">
    <citation type="submission" date="2020-04" db="EMBL/GenBank/DDBJ databases">
        <authorList>
            <person name="Hogendoorn C."/>
        </authorList>
    </citation>
    <scope>NUCLEOTIDE SEQUENCE [LARGE SCALE GENOMIC DNA]</scope>
    <source>
        <strain evidence="3">COOX1</strain>
    </source>
</reference>
<sequence length="266" mass="28900">MADIGLSDSVFIVKENTVYPTELARGPWDPNAQHGGAPAGLFAQLIERAAEPQRVVRLTVELLRPVPLCPLTYHVTGAAGRSVGRWTASLSAGDREVARAYALTGRIDPEGVILSRADEGEPNDQLPFPENGPAFRIPGMPEQRSFYCTAMEARLVTGSVTEPGPAAVWFRLRHPLTNGDPLTPMGRAAASADFGNGISWVLPFDQYVYTNADLTVSLFRMPMGEWIGVDARTRIDLPGIGVTSTKLYDRQGLVGFAHQTLVVCRR</sequence>
<organism evidence="3 4">
    <name type="scientific">Kyrpidia spormannii</name>
    <dbReference type="NCBI Taxonomy" id="2055160"/>
    <lineage>
        <taxon>Bacteria</taxon>
        <taxon>Bacillati</taxon>
        <taxon>Bacillota</taxon>
        <taxon>Bacilli</taxon>
        <taxon>Bacillales</taxon>
        <taxon>Alicyclobacillaceae</taxon>
        <taxon>Kyrpidia</taxon>
    </lineage>
</organism>
<dbReference type="InterPro" id="IPR049450">
    <property type="entry name" value="ACOT8-like_C"/>
</dbReference>
<dbReference type="Gene3D" id="2.40.160.210">
    <property type="entry name" value="Acyl-CoA thioesterase, double hotdog domain"/>
    <property type="match status" value="1"/>
</dbReference>
<gene>
    <name evidence="3" type="ORF">COOX1_2240</name>
</gene>
<feature type="domain" description="Acyl-CoA thioesterase-like N-terminal HotDog" evidence="1">
    <location>
        <begin position="25"/>
        <end position="104"/>
    </location>
</feature>
<evidence type="ECO:0000313" key="3">
    <source>
        <dbReference type="EMBL" id="CAB3394090.1"/>
    </source>
</evidence>
<evidence type="ECO:0000313" key="4">
    <source>
        <dbReference type="Proteomes" id="UP000502196"/>
    </source>
</evidence>
<dbReference type="Pfam" id="PF20789">
    <property type="entry name" value="4HBT_3C"/>
    <property type="match status" value="1"/>
</dbReference>
<dbReference type="InterPro" id="IPR049449">
    <property type="entry name" value="TesB_ACOT8-like_N"/>
</dbReference>